<feature type="region of interest" description="Disordered" evidence="1">
    <location>
        <begin position="94"/>
        <end position="173"/>
    </location>
</feature>
<proteinExistence type="predicted"/>
<evidence type="ECO:0000256" key="2">
    <source>
        <dbReference type="SAM" id="SignalP"/>
    </source>
</evidence>
<feature type="chain" id="PRO_5018042854" evidence="2">
    <location>
        <begin position="24"/>
        <end position="173"/>
    </location>
</feature>
<sequence>MAMRLIVLLLLSVFVFEHRMVETLSVSSPSEGPTVTVTEQVQLDNVTKDSESGYGSEDIDTTPSPTENNHTDASVLQVVDGDNATQSQLLHGHYRHHHGHHGCHRHHKHHHHHHRHYGHHHHGHRHHHHHHGYHHHGHRHHHHHHGHHHDYGHHHHHHHGYHHHGHHHHHGHC</sequence>
<protein>
    <submittedName>
        <fullName evidence="4">Histidine-rich glycoprotein-like</fullName>
    </submittedName>
</protein>
<evidence type="ECO:0000256" key="1">
    <source>
        <dbReference type="SAM" id="MobiDB-lite"/>
    </source>
</evidence>
<reference evidence="4" key="2">
    <citation type="submission" date="2018-12" db="UniProtKB">
        <authorList>
            <consortium name="WormBaseParasite"/>
        </authorList>
    </citation>
    <scope>IDENTIFICATION</scope>
    <source>
        <strain evidence="4">Puerto Rican</strain>
    </source>
</reference>
<dbReference type="Proteomes" id="UP000008854">
    <property type="component" value="Unassembled WGS sequence"/>
</dbReference>
<dbReference type="InParanoid" id="A0A3Q0KK49"/>
<keyword evidence="2" id="KW-0732">Signal</keyword>
<accession>A0A3Q0KK49</accession>
<feature type="compositionally biased region" description="Polar residues" evidence="1">
    <location>
        <begin position="61"/>
        <end position="70"/>
    </location>
</feature>
<dbReference type="AlphaFoldDB" id="A0A3Q0KK49"/>
<feature type="signal peptide" evidence="2">
    <location>
        <begin position="1"/>
        <end position="23"/>
    </location>
</feature>
<evidence type="ECO:0000313" key="4">
    <source>
        <dbReference type="WBParaSite" id="Smp_107590.1"/>
    </source>
</evidence>
<reference evidence="3" key="1">
    <citation type="journal article" date="2012" name="PLoS Negl. Trop. Dis.">
        <title>A systematically improved high quality genome and transcriptome of the human blood fluke Schistosoma mansoni.</title>
        <authorList>
            <person name="Protasio A.V."/>
            <person name="Tsai I.J."/>
            <person name="Babbage A."/>
            <person name="Nichol S."/>
            <person name="Hunt M."/>
            <person name="Aslett M.A."/>
            <person name="De Silva N."/>
            <person name="Velarde G.S."/>
            <person name="Anderson T.J."/>
            <person name="Clark R.C."/>
            <person name="Davidson C."/>
            <person name="Dillon G.P."/>
            <person name="Holroyd N.E."/>
            <person name="LoVerde P.T."/>
            <person name="Lloyd C."/>
            <person name="McQuillan J."/>
            <person name="Oliveira G."/>
            <person name="Otto T.D."/>
            <person name="Parker-Manuel S.J."/>
            <person name="Quail M.A."/>
            <person name="Wilson R.A."/>
            <person name="Zerlotini A."/>
            <person name="Dunne D.W."/>
            <person name="Berriman M."/>
        </authorList>
    </citation>
    <scope>NUCLEOTIDE SEQUENCE [LARGE SCALE GENOMIC DNA]</scope>
    <source>
        <strain evidence="3">Puerto Rican</strain>
    </source>
</reference>
<feature type="region of interest" description="Disordered" evidence="1">
    <location>
        <begin position="43"/>
        <end position="70"/>
    </location>
</feature>
<dbReference type="WBParaSite" id="Smp_107590.1">
    <property type="protein sequence ID" value="Smp_107590.1"/>
    <property type="gene ID" value="Smp_107590"/>
</dbReference>
<keyword evidence="3" id="KW-1185">Reference proteome</keyword>
<evidence type="ECO:0000313" key="3">
    <source>
        <dbReference type="Proteomes" id="UP000008854"/>
    </source>
</evidence>
<organism evidence="3 4">
    <name type="scientific">Schistosoma mansoni</name>
    <name type="common">Blood fluke</name>
    <dbReference type="NCBI Taxonomy" id="6183"/>
    <lineage>
        <taxon>Eukaryota</taxon>
        <taxon>Metazoa</taxon>
        <taxon>Spiralia</taxon>
        <taxon>Lophotrochozoa</taxon>
        <taxon>Platyhelminthes</taxon>
        <taxon>Trematoda</taxon>
        <taxon>Digenea</taxon>
        <taxon>Strigeidida</taxon>
        <taxon>Schistosomatoidea</taxon>
        <taxon>Schistosomatidae</taxon>
        <taxon>Schistosoma</taxon>
    </lineage>
</organism>
<name>A0A3Q0KK49_SCHMA</name>